<dbReference type="EMBL" id="KV018516">
    <property type="protein sequence ID" value="KZV16887.1"/>
    <property type="molecule type" value="Genomic_DNA"/>
</dbReference>
<feature type="compositionally biased region" description="Polar residues" evidence="1">
    <location>
        <begin position="1"/>
        <end position="10"/>
    </location>
</feature>
<evidence type="ECO:0000313" key="3">
    <source>
        <dbReference type="Proteomes" id="UP000250235"/>
    </source>
</evidence>
<evidence type="ECO:0000256" key="1">
    <source>
        <dbReference type="SAM" id="MobiDB-lite"/>
    </source>
</evidence>
<proteinExistence type="predicted"/>
<dbReference type="Proteomes" id="UP000250235">
    <property type="component" value="Unassembled WGS sequence"/>
</dbReference>
<accession>A0A2Z7A5W2</accession>
<name>A0A2Z7A5W2_9LAMI</name>
<sequence length="148" mass="16329">MTSAVMSSQSADEESSAGALSVDGINSDVNNEQRATLQPAVETWTAGYSVFSRKLKLSAVVKRSARDKATTYRKNIQSQATVKPAEKPADSYSYSESAVARFQQEHYLRVTSRITLIAQCTSRGKINRKTKQSTAIRDELSRESIAEF</sequence>
<gene>
    <name evidence="2" type="ORF">F511_37839</name>
</gene>
<dbReference type="AlphaFoldDB" id="A0A2Z7A5W2"/>
<organism evidence="2 3">
    <name type="scientific">Dorcoceras hygrometricum</name>
    <dbReference type="NCBI Taxonomy" id="472368"/>
    <lineage>
        <taxon>Eukaryota</taxon>
        <taxon>Viridiplantae</taxon>
        <taxon>Streptophyta</taxon>
        <taxon>Embryophyta</taxon>
        <taxon>Tracheophyta</taxon>
        <taxon>Spermatophyta</taxon>
        <taxon>Magnoliopsida</taxon>
        <taxon>eudicotyledons</taxon>
        <taxon>Gunneridae</taxon>
        <taxon>Pentapetalae</taxon>
        <taxon>asterids</taxon>
        <taxon>lamiids</taxon>
        <taxon>Lamiales</taxon>
        <taxon>Gesneriaceae</taxon>
        <taxon>Didymocarpoideae</taxon>
        <taxon>Trichosporeae</taxon>
        <taxon>Loxocarpinae</taxon>
        <taxon>Dorcoceras</taxon>
    </lineage>
</organism>
<keyword evidence="3" id="KW-1185">Reference proteome</keyword>
<reference evidence="2 3" key="1">
    <citation type="journal article" date="2015" name="Proc. Natl. Acad. Sci. U.S.A.">
        <title>The resurrection genome of Boea hygrometrica: A blueprint for survival of dehydration.</title>
        <authorList>
            <person name="Xiao L."/>
            <person name="Yang G."/>
            <person name="Zhang L."/>
            <person name="Yang X."/>
            <person name="Zhao S."/>
            <person name="Ji Z."/>
            <person name="Zhou Q."/>
            <person name="Hu M."/>
            <person name="Wang Y."/>
            <person name="Chen M."/>
            <person name="Xu Y."/>
            <person name="Jin H."/>
            <person name="Xiao X."/>
            <person name="Hu G."/>
            <person name="Bao F."/>
            <person name="Hu Y."/>
            <person name="Wan P."/>
            <person name="Li L."/>
            <person name="Deng X."/>
            <person name="Kuang T."/>
            <person name="Xiang C."/>
            <person name="Zhu J.K."/>
            <person name="Oliver M.J."/>
            <person name="He Y."/>
        </authorList>
    </citation>
    <scope>NUCLEOTIDE SEQUENCE [LARGE SCALE GENOMIC DNA]</scope>
    <source>
        <strain evidence="3">cv. XS01</strain>
    </source>
</reference>
<protein>
    <submittedName>
        <fullName evidence="2">Uncharacterized protein</fullName>
    </submittedName>
</protein>
<feature type="region of interest" description="Disordered" evidence="1">
    <location>
        <begin position="1"/>
        <end position="25"/>
    </location>
</feature>
<evidence type="ECO:0000313" key="2">
    <source>
        <dbReference type="EMBL" id="KZV16887.1"/>
    </source>
</evidence>